<evidence type="ECO:0000256" key="1">
    <source>
        <dbReference type="SAM" id="Phobius"/>
    </source>
</evidence>
<sequence>MGCSDNKTVREYRHSWRFLMPAGMLLFNGLTGTVLYAASGKLSCFSGLCYGSLIVIGLGVLIYEGWSCRSRR</sequence>
<gene>
    <name evidence="2" type="ORF">BLSS_1238</name>
</gene>
<name>A0A087BL12_BIFLN</name>
<evidence type="ECO:0000313" key="2">
    <source>
        <dbReference type="EMBL" id="KFI71712.1"/>
    </source>
</evidence>
<organism evidence="2 3">
    <name type="scientific">Bifidobacterium longum subsp. suis</name>
    <dbReference type="NCBI Taxonomy" id="1695"/>
    <lineage>
        <taxon>Bacteria</taxon>
        <taxon>Bacillati</taxon>
        <taxon>Actinomycetota</taxon>
        <taxon>Actinomycetes</taxon>
        <taxon>Bifidobacteriales</taxon>
        <taxon>Bifidobacteriaceae</taxon>
        <taxon>Bifidobacterium</taxon>
    </lineage>
</organism>
<reference evidence="2 3" key="1">
    <citation type="submission" date="2014-03" db="EMBL/GenBank/DDBJ databases">
        <title>Genomics of Bifidobacteria.</title>
        <authorList>
            <person name="Ventura M."/>
            <person name="Milani C."/>
            <person name="Lugli G.A."/>
        </authorList>
    </citation>
    <scope>NUCLEOTIDE SEQUENCE [LARGE SCALE GENOMIC DNA]</scope>
    <source>
        <strain evidence="2 3">LMG 21814</strain>
    </source>
</reference>
<accession>A0A087BL12</accession>
<protein>
    <submittedName>
        <fullName evidence="2">Uncharacterized protein</fullName>
    </submittedName>
</protein>
<keyword evidence="1" id="KW-0472">Membrane</keyword>
<keyword evidence="1" id="KW-1133">Transmembrane helix</keyword>
<feature type="transmembrane region" description="Helical" evidence="1">
    <location>
        <begin position="18"/>
        <end position="39"/>
    </location>
</feature>
<dbReference type="EMBL" id="JGZA01000008">
    <property type="protein sequence ID" value="KFI71712.1"/>
    <property type="molecule type" value="Genomic_DNA"/>
</dbReference>
<dbReference type="Proteomes" id="UP000029024">
    <property type="component" value="Unassembled WGS sequence"/>
</dbReference>
<evidence type="ECO:0000313" key="3">
    <source>
        <dbReference type="Proteomes" id="UP000029024"/>
    </source>
</evidence>
<proteinExistence type="predicted"/>
<keyword evidence="1" id="KW-0812">Transmembrane</keyword>
<dbReference type="AlphaFoldDB" id="A0A087BL12"/>
<feature type="transmembrane region" description="Helical" evidence="1">
    <location>
        <begin position="45"/>
        <end position="63"/>
    </location>
</feature>
<comment type="caution">
    <text evidence="2">The sequence shown here is derived from an EMBL/GenBank/DDBJ whole genome shotgun (WGS) entry which is preliminary data.</text>
</comment>